<keyword evidence="11" id="KW-1185">Reference proteome</keyword>
<dbReference type="PANTHER" id="PTHR43297:SF14">
    <property type="entry name" value="ATPASE AAA-TYPE CORE DOMAIN-CONTAINING PROTEIN"/>
    <property type="match status" value="1"/>
</dbReference>
<dbReference type="PROSITE" id="PS50893">
    <property type="entry name" value="ABC_TRANSPORTER_2"/>
    <property type="match status" value="1"/>
</dbReference>
<keyword evidence="6 10" id="KW-0067">ATP-binding</keyword>
<evidence type="ECO:0000256" key="5">
    <source>
        <dbReference type="ARBA" id="ARBA00022741"/>
    </source>
</evidence>
<evidence type="ECO:0000256" key="2">
    <source>
        <dbReference type="ARBA" id="ARBA00022448"/>
    </source>
</evidence>
<evidence type="ECO:0000256" key="4">
    <source>
        <dbReference type="ARBA" id="ARBA00022519"/>
    </source>
</evidence>
<dbReference type="FunFam" id="3.40.50.300:FF:000016">
    <property type="entry name" value="Oligopeptide ABC transporter ATP-binding component"/>
    <property type="match status" value="1"/>
</dbReference>
<dbReference type="GO" id="GO:0005886">
    <property type="term" value="C:plasma membrane"/>
    <property type="evidence" value="ECO:0007669"/>
    <property type="project" value="UniProtKB-SubCell"/>
</dbReference>
<dbReference type="InterPro" id="IPR050388">
    <property type="entry name" value="ABC_Ni/Peptide_Import"/>
</dbReference>
<dbReference type="AlphaFoldDB" id="A0A3R9RTI4"/>
<dbReference type="CDD" id="cd03257">
    <property type="entry name" value="ABC_NikE_OppD_transporters"/>
    <property type="match status" value="1"/>
</dbReference>
<keyword evidence="7" id="KW-1278">Translocase</keyword>
<dbReference type="NCBIfam" id="TIGR01727">
    <property type="entry name" value="oligo_HPY"/>
    <property type="match status" value="1"/>
</dbReference>
<dbReference type="InterPro" id="IPR003439">
    <property type="entry name" value="ABC_transporter-like_ATP-bd"/>
</dbReference>
<dbReference type="GO" id="GO:0016887">
    <property type="term" value="F:ATP hydrolysis activity"/>
    <property type="evidence" value="ECO:0007669"/>
    <property type="project" value="InterPro"/>
</dbReference>
<dbReference type="Pfam" id="PF00005">
    <property type="entry name" value="ABC_tran"/>
    <property type="match status" value="1"/>
</dbReference>
<evidence type="ECO:0000313" key="10">
    <source>
        <dbReference type="EMBL" id="RSN78381.1"/>
    </source>
</evidence>
<dbReference type="InterPro" id="IPR027417">
    <property type="entry name" value="P-loop_NTPase"/>
</dbReference>
<keyword evidence="2" id="KW-0813">Transport</keyword>
<dbReference type="SUPFAM" id="SSF52540">
    <property type="entry name" value="P-loop containing nucleoside triphosphate hydrolases"/>
    <property type="match status" value="1"/>
</dbReference>
<dbReference type="InterPro" id="IPR017871">
    <property type="entry name" value="ABC_transporter-like_CS"/>
</dbReference>
<evidence type="ECO:0000256" key="6">
    <source>
        <dbReference type="ARBA" id="ARBA00022840"/>
    </source>
</evidence>
<protein>
    <submittedName>
        <fullName evidence="10">ABC transporter ATP-binding protein</fullName>
    </submittedName>
</protein>
<dbReference type="Pfam" id="PF08352">
    <property type="entry name" value="oligo_HPY"/>
    <property type="match status" value="1"/>
</dbReference>
<comment type="caution">
    <text evidence="10">The sequence shown here is derived from an EMBL/GenBank/DDBJ whole genome shotgun (WGS) entry which is preliminary data.</text>
</comment>
<evidence type="ECO:0000256" key="3">
    <source>
        <dbReference type="ARBA" id="ARBA00022475"/>
    </source>
</evidence>
<feature type="domain" description="ABC transporter" evidence="9">
    <location>
        <begin position="3"/>
        <end position="259"/>
    </location>
</feature>
<name>A0A3R9RTI4_9CREN</name>
<dbReference type="EMBL" id="RCOS01000019">
    <property type="protein sequence ID" value="RSN78381.1"/>
    <property type="molecule type" value="Genomic_DNA"/>
</dbReference>
<dbReference type="RefSeq" id="WP_125670185.1">
    <property type="nucleotide sequence ID" value="NZ_RCOS01000019.1"/>
</dbReference>
<keyword evidence="4" id="KW-0997">Cell inner membrane</keyword>
<dbReference type="Proteomes" id="UP000277582">
    <property type="component" value="Unassembled WGS sequence"/>
</dbReference>
<comment type="subcellular location">
    <subcellularLocation>
        <location evidence="1">Cell membrane</location>
        <topology evidence="1">Peripheral membrane protein</topology>
    </subcellularLocation>
</comment>
<gene>
    <name evidence="10" type="ORF">D6D85_01070</name>
</gene>
<keyword evidence="8" id="KW-0472">Membrane</keyword>
<evidence type="ECO:0000313" key="11">
    <source>
        <dbReference type="Proteomes" id="UP000277582"/>
    </source>
</evidence>
<proteinExistence type="predicted"/>
<dbReference type="GO" id="GO:0015833">
    <property type="term" value="P:peptide transport"/>
    <property type="evidence" value="ECO:0007669"/>
    <property type="project" value="InterPro"/>
</dbReference>
<dbReference type="PANTHER" id="PTHR43297">
    <property type="entry name" value="OLIGOPEPTIDE TRANSPORT ATP-BINDING PROTEIN APPD"/>
    <property type="match status" value="1"/>
</dbReference>
<dbReference type="PROSITE" id="PS00211">
    <property type="entry name" value="ABC_TRANSPORTER_1"/>
    <property type="match status" value="1"/>
</dbReference>
<keyword evidence="5" id="KW-0547">Nucleotide-binding</keyword>
<evidence type="ECO:0000256" key="8">
    <source>
        <dbReference type="ARBA" id="ARBA00023136"/>
    </source>
</evidence>
<accession>A0A3R9RTI4</accession>
<sequence>MLLKVEDLRVEFHTYRGTVHALNGVTFDLDKGEVLGLAGETGSGKSVTALSIQRLLPPNARIVSGKIIFDGIDLVKLSEEEMEKIRGRRMAAVFQDPHTYLNPVFKIGRQFVDILKQHDPDVINSDKKEKVAREKAIQMLKEVKMPAPERVMEMYPHELSGGMKQRVLLAMAYSLKPDLIIADEATTALDVTIQAQVLEIMKELQKKSNISIILITHDLGIIAENCNRVAVMYAGRVVEFGRVTKVLVDPKHPYTQGLIRALPRTDKEVKPISIPGTVPDLVNPPPGCPFHPRCQYAMDICKEKVPEYREIDGVRVACFLYGR</sequence>
<dbReference type="SMART" id="SM00382">
    <property type="entry name" value="AAA"/>
    <property type="match status" value="1"/>
</dbReference>
<evidence type="ECO:0000259" key="9">
    <source>
        <dbReference type="PROSITE" id="PS50893"/>
    </source>
</evidence>
<dbReference type="InterPro" id="IPR003593">
    <property type="entry name" value="AAA+_ATPase"/>
</dbReference>
<dbReference type="InterPro" id="IPR013563">
    <property type="entry name" value="Oligopep_ABC_C"/>
</dbReference>
<organism evidence="10 11">
    <name type="scientific">Candidatus Methanodesulfokora washburnensis</name>
    <dbReference type="NCBI Taxonomy" id="2478471"/>
    <lineage>
        <taxon>Archaea</taxon>
        <taxon>Thermoproteota</taxon>
        <taxon>Candidatus Korarchaeia</taxon>
        <taxon>Candidatus Korarchaeia incertae sedis</taxon>
        <taxon>Candidatus Methanodesulfokora</taxon>
    </lineage>
</organism>
<evidence type="ECO:0000256" key="1">
    <source>
        <dbReference type="ARBA" id="ARBA00004202"/>
    </source>
</evidence>
<evidence type="ECO:0000256" key="7">
    <source>
        <dbReference type="ARBA" id="ARBA00022967"/>
    </source>
</evidence>
<keyword evidence="3" id="KW-1003">Cell membrane</keyword>
<dbReference type="OrthoDB" id="18209at2157"/>
<dbReference type="Gene3D" id="3.40.50.300">
    <property type="entry name" value="P-loop containing nucleotide triphosphate hydrolases"/>
    <property type="match status" value="1"/>
</dbReference>
<reference evidence="10 11" key="1">
    <citation type="submission" date="2018-10" db="EMBL/GenBank/DDBJ databases">
        <title>Co-occurring genomic capacity for anaerobic methane metabolism and dissimilatory sulfite reduction discovered in the Korarchaeota.</title>
        <authorList>
            <person name="Mckay L.J."/>
            <person name="Dlakic M."/>
            <person name="Fields M.W."/>
            <person name="Delmont T.O."/>
            <person name="Eren A.M."/>
            <person name="Jay Z.J."/>
            <person name="Klingelsmith K.B."/>
            <person name="Rusch D.B."/>
            <person name="Inskeep W.P."/>
        </authorList>
    </citation>
    <scope>NUCLEOTIDE SEQUENCE [LARGE SCALE GENOMIC DNA]</scope>
    <source>
        <strain evidence="10 11">MDKW</strain>
    </source>
</reference>
<dbReference type="GO" id="GO:0005524">
    <property type="term" value="F:ATP binding"/>
    <property type="evidence" value="ECO:0007669"/>
    <property type="project" value="UniProtKB-KW"/>
</dbReference>